<dbReference type="EMBL" id="OX451737">
    <property type="protein sequence ID" value="CAI8596842.1"/>
    <property type="molecule type" value="Genomic_DNA"/>
</dbReference>
<organism evidence="1 2">
    <name type="scientific">Vicia faba</name>
    <name type="common">Broad bean</name>
    <name type="synonym">Faba vulgaris</name>
    <dbReference type="NCBI Taxonomy" id="3906"/>
    <lineage>
        <taxon>Eukaryota</taxon>
        <taxon>Viridiplantae</taxon>
        <taxon>Streptophyta</taxon>
        <taxon>Embryophyta</taxon>
        <taxon>Tracheophyta</taxon>
        <taxon>Spermatophyta</taxon>
        <taxon>Magnoliopsida</taxon>
        <taxon>eudicotyledons</taxon>
        <taxon>Gunneridae</taxon>
        <taxon>Pentapetalae</taxon>
        <taxon>rosids</taxon>
        <taxon>fabids</taxon>
        <taxon>Fabales</taxon>
        <taxon>Fabaceae</taxon>
        <taxon>Papilionoideae</taxon>
        <taxon>50 kb inversion clade</taxon>
        <taxon>NPAAA clade</taxon>
        <taxon>Hologalegina</taxon>
        <taxon>IRL clade</taxon>
        <taxon>Fabeae</taxon>
        <taxon>Vicia</taxon>
    </lineage>
</organism>
<proteinExistence type="predicted"/>
<reference evidence="1 2" key="1">
    <citation type="submission" date="2023-01" db="EMBL/GenBank/DDBJ databases">
        <authorList>
            <person name="Kreplak J."/>
        </authorList>
    </citation>
    <scope>NUCLEOTIDE SEQUENCE [LARGE SCALE GENOMIC DNA]</scope>
</reference>
<dbReference type="AlphaFoldDB" id="A0AAV0ZGD5"/>
<evidence type="ECO:0000313" key="1">
    <source>
        <dbReference type="EMBL" id="CAI8596842.1"/>
    </source>
</evidence>
<sequence>MNLPNFYSHYRKIGHGVHDCKLIWKNKNPKAPVHKCVSNTEVKANANDEKENVALIDVAGPILRDVVEDYNAAKEEDRIIEIPAKENIAIDETLLANNSQNFVEFPPEDTGSPVLNFVEAT</sequence>
<protein>
    <submittedName>
        <fullName evidence="1">Uncharacterized protein</fullName>
    </submittedName>
</protein>
<keyword evidence="2" id="KW-1185">Reference proteome</keyword>
<evidence type="ECO:0000313" key="2">
    <source>
        <dbReference type="Proteomes" id="UP001157006"/>
    </source>
</evidence>
<dbReference type="Proteomes" id="UP001157006">
    <property type="component" value="Chromosome 2"/>
</dbReference>
<gene>
    <name evidence="1" type="ORF">VFH_II053720</name>
</gene>
<accession>A0AAV0ZGD5</accession>
<name>A0AAV0ZGD5_VICFA</name>